<feature type="region of interest" description="Disordered" evidence="3">
    <location>
        <begin position="273"/>
        <end position="308"/>
    </location>
</feature>
<dbReference type="InterPro" id="IPR050738">
    <property type="entry name" value="Sulfatase"/>
</dbReference>
<reference evidence="5" key="1">
    <citation type="submission" date="2018-05" db="EMBL/GenBank/DDBJ databases">
        <authorList>
            <person name="Lanie J.A."/>
            <person name="Ng W.-L."/>
            <person name="Kazmierczak K.M."/>
            <person name="Andrzejewski T.M."/>
            <person name="Davidsen T.M."/>
            <person name="Wayne K.J."/>
            <person name="Tettelin H."/>
            <person name="Glass J.I."/>
            <person name="Rusch D."/>
            <person name="Podicherti R."/>
            <person name="Tsui H.-C.T."/>
            <person name="Winkler M.E."/>
        </authorList>
    </citation>
    <scope>NUCLEOTIDE SEQUENCE</scope>
</reference>
<organism evidence="5">
    <name type="scientific">marine metagenome</name>
    <dbReference type="NCBI Taxonomy" id="408172"/>
    <lineage>
        <taxon>unclassified sequences</taxon>
        <taxon>metagenomes</taxon>
        <taxon>ecological metagenomes</taxon>
    </lineage>
</organism>
<dbReference type="Pfam" id="PF00884">
    <property type="entry name" value="Sulfatase"/>
    <property type="match status" value="1"/>
</dbReference>
<proteinExistence type="inferred from homology"/>
<feature type="domain" description="Sulfatase N-terminal" evidence="4">
    <location>
        <begin position="39"/>
        <end position="236"/>
    </location>
</feature>
<dbReference type="GO" id="GO:0004065">
    <property type="term" value="F:arylsulfatase activity"/>
    <property type="evidence" value="ECO:0007669"/>
    <property type="project" value="TreeGrafter"/>
</dbReference>
<protein>
    <recommendedName>
        <fullName evidence="4">Sulfatase N-terminal domain-containing protein</fullName>
    </recommendedName>
</protein>
<keyword evidence="2" id="KW-0378">Hydrolase</keyword>
<dbReference type="PANTHER" id="PTHR42693">
    <property type="entry name" value="ARYLSULFATASE FAMILY MEMBER"/>
    <property type="match status" value="1"/>
</dbReference>
<evidence type="ECO:0000259" key="4">
    <source>
        <dbReference type="Pfam" id="PF00884"/>
    </source>
</evidence>
<evidence type="ECO:0000256" key="2">
    <source>
        <dbReference type="ARBA" id="ARBA00022801"/>
    </source>
</evidence>
<dbReference type="PROSITE" id="PS51318">
    <property type="entry name" value="TAT"/>
    <property type="match status" value="1"/>
</dbReference>
<gene>
    <name evidence="5" type="ORF">METZ01_LOCUS232962</name>
</gene>
<evidence type="ECO:0000313" key="5">
    <source>
        <dbReference type="EMBL" id="SVB80108.1"/>
    </source>
</evidence>
<dbReference type="PANTHER" id="PTHR42693:SF53">
    <property type="entry name" value="ENDO-4-O-SULFATASE"/>
    <property type="match status" value="1"/>
</dbReference>
<dbReference type="InterPro" id="IPR000917">
    <property type="entry name" value="Sulfatase_N"/>
</dbReference>
<sequence length="308" mass="33669">MTGKGISRKTFLKYCAAGLGAVTASPYIRSAGAAPSDSPNILFICMDQLSGLTHLPKALPLPAFEKLLAEGVGFRNYHVTQSPCGPSRAVIFTGQHSQRTGVYANANYKRLSEGNDGPPPVALQPGFPTIGSMLRDRGYYTAYKGKWHLSNIAQTLPYASNIFPNAEDALEPFGFSDYSFNGEHIGLTWGGHLNDGVIAADTVNLIRHFADGGSGGKPWFLAVNFINPHDIMFYDATGVQAETRSLRNLIGSMKPEPGAMLYDSEWDIPLPQSFQDDLSRKPGQQLRSRARSNRSFGQMPLEEPVWKK</sequence>
<dbReference type="SUPFAM" id="SSF53649">
    <property type="entry name" value="Alkaline phosphatase-like"/>
    <property type="match status" value="1"/>
</dbReference>
<dbReference type="InterPro" id="IPR017850">
    <property type="entry name" value="Alkaline_phosphatase_core_sf"/>
</dbReference>
<dbReference type="Gene3D" id="3.40.720.10">
    <property type="entry name" value="Alkaline Phosphatase, subunit A"/>
    <property type="match status" value="1"/>
</dbReference>
<evidence type="ECO:0000256" key="3">
    <source>
        <dbReference type="SAM" id="MobiDB-lite"/>
    </source>
</evidence>
<dbReference type="AlphaFoldDB" id="A0A382GYG7"/>
<name>A0A382GYG7_9ZZZZ</name>
<evidence type="ECO:0000256" key="1">
    <source>
        <dbReference type="ARBA" id="ARBA00008779"/>
    </source>
</evidence>
<accession>A0A382GYG7</accession>
<dbReference type="InterPro" id="IPR006311">
    <property type="entry name" value="TAT_signal"/>
</dbReference>
<dbReference type="EMBL" id="UINC01058161">
    <property type="protein sequence ID" value="SVB80108.1"/>
    <property type="molecule type" value="Genomic_DNA"/>
</dbReference>
<comment type="similarity">
    <text evidence="1">Belongs to the sulfatase family.</text>
</comment>
<feature type="non-terminal residue" evidence="5">
    <location>
        <position position="308"/>
    </location>
</feature>